<keyword evidence="2" id="KW-0808">Transferase</keyword>
<keyword evidence="3" id="KW-1185">Reference proteome</keyword>
<organism evidence="2 3">
    <name type="scientific">Stegodyphus mimosarum</name>
    <name type="common">African social velvet spider</name>
    <dbReference type="NCBI Taxonomy" id="407821"/>
    <lineage>
        <taxon>Eukaryota</taxon>
        <taxon>Metazoa</taxon>
        <taxon>Ecdysozoa</taxon>
        <taxon>Arthropoda</taxon>
        <taxon>Chelicerata</taxon>
        <taxon>Arachnida</taxon>
        <taxon>Araneae</taxon>
        <taxon>Araneomorphae</taxon>
        <taxon>Entelegynae</taxon>
        <taxon>Eresoidea</taxon>
        <taxon>Eresidae</taxon>
        <taxon>Stegodyphus</taxon>
    </lineage>
</organism>
<evidence type="ECO:0000313" key="2">
    <source>
        <dbReference type="EMBL" id="KFM73123.1"/>
    </source>
</evidence>
<proteinExistence type="predicted"/>
<dbReference type="Proteomes" id="UP000054359">
    <property type="component" value="Unassembled WGS sequence"/>
</dbReference>
<protein>
    <submittedName>
        <fullName evidence="2">Serine/threonine-protein kinase minibrain</fullName>
    </submittedName>
</protein>
<gene>
    <name evidence="2" type="ORF">X975_16565</name>
</gene>
<feature type="compositionally biased region" description="Polar residues" evidence="1">
    <location>
        <begin position="1"/>
        <end position="10"/>
    </location>
</feature>
<dbReference type="GO" id="GO:0016301">
    <property type="term" value="F:kinase activity"/>
    <property type="evidence" value="ECO:0007669"/>
    <property type="project" value="UniProtKB-KW"/>
</dbReference>
<feature type="non-terminal residue" evidence="2">
    <location>
        <position position="78"/>
    </location>
</feature>
<evidence type="ECO:0000313" key="3">
    <source>
        <dbReference type="Proteomes" id="UP000054359"/>
    </source>
</evidence>
<feature type="region of interest" description="Disordered" evidence="1">
    <location>
        <begin position="1"/>
        <end position="20"/>
    </location>
</feature>
<dbReference type="STRING" id="407821.A0A087U6Y4"/>
<dbReference type="AlphaFoldDB" id="A0A087U6Y4"/>
<dbReference type="OrthoDB" id="6284605at2759"/>
<dbReference type="EMBL" id="KK118504">
    <property type="protein sequence ID" value="KFM73123.1"/>
    <property type="molecule type" value="Genomic_DNA"/>
</dbReference>
<sequence length="78" mass="8770">MYGQLVTQDQLAGMGAGTQDPDADLVALESRIPGKIREPSHAPLRRLSVDLIKTYKHINEVYYAKKKRRAQQSQSEDS</sequence>
<accession>A0A087U6Y4</accession>
<name>A0A087U6Y4_STEMI</name>
<evidence type="ECO:0000256" key="1">
    <source>
        <dbReference type="SAM" id="MobiDB-lite"/>
    </source>
</evidence>
<reference evidence="2 3" key="1">
    <citation type="submission" date="2013-11" db="EMBL/GenBank/DDBJ databases">
        <title>Genome sequencing of Stegodyphus mimosarum.</title>
        <authorList>
            <person name="Bechsgaard J."/>
        </authorList>
    </citation>
    <scope>NUCLEOTIDE SEQUENCE [LARGE SCALE GENOMIC DNA]</scope>
</reference>
<keyword evidence="2" id="KW-0418">Kinase</keyword>